<comment type="caution">
    <text evidence="5">The sequence shown here is derived from an EMBL/GenBank/DDBJ whole genome shotgun (WGS) entry which is preliminary data.</text>
</comment>
<dbReference type="PANTHER" id="PTHR30093:SF34">
    <property type="entry name" value="PREPILIN PEPTIDASE-DEPENDENT PROTEIN D"/>
    <property type="match status" value="1"/>
</dbReference>
<evidence type="ECO:0000313" key="6">
    <source>
        <dbReference type="Proteomes" id="UP000092713"/>
    </source>
</evidence>
<dbReference type="PANTHER" id="PTHR30093">
    <property type="entry name" value="GENERAL SECRETION PATHWAY PROTEIN G"/>
    <property type="match status" value="1"/>
</dbReference>
<dbReference type="AlphaFoldDB" id="A0A1A7C5W3"/>
<dbReference type="STRING" id="1747903.ASR47_101663"/>
<evidence type="ECO:0000313" key="5">
    <source>
        <dbReference type="EMBL" id="OBV40439.1"/>
    </source>
</evidence>
<dbReference type="OrthoDB" id="8607132at2"/>
<dbReference type="Proteomes" id="UP000092713">
    <property type="component" value="Unassembled WGS sequence"/>
</dbReference>
<keyword evidence="3" id="KW-0281">Fimbrium</keyword>
<keyword evidence="6" id="KW-1185">Reference proteome</keyword>
<dbReference type="PATRIC" id="fig|1747903.4.peg.4074"/>
<dbReference type="RefSeq" id="WP_065306948.1">
    <property type="nucleotide sequence ID" value="NZ_LOCQ01000047.1"/>
</dbReference>
<protein>
    <submittedName>
        <fullName evidence="5">Type IV pilus assembly protein PilA</fullName>
    </submittedName>
</protein>
<dbReference type="Pfam" id="PF00114">
    <property type="entry name" value="Pilin"/>
    <property type="match status" value="1"/>
</dbReference>
<keyword evidence="4" id="KW-1133">Transmembrane helix</keyword>
<dbReference type="NCBIfam" id="TIGR02532">
    <property type="entry name" value="IV_pilin_GFxxxE"/>
    <property type="match status" value="1"/>
</dbReference>
<dbReference type="SUPFAM" id="SSF54523">
    <property type="entry name" value="Pili subunits"/>
    <property type="match status" value="1"/>
</dbReference>
<reference evidence="5 6" key="1">
    <citation type="submission" date="2016-04" db="EMBL/GenBank/DDBJ databases">
        <title>Draft genome sequence of Janthinobacterium psychrotolerans sp. nov., isolated from freshwater sediments in Denmark.</title>
        <authorList>
            <person name="Gong X."/>
            <person name="Skrivergaard S."/>
            <person name="Korsgaard B.S."/>
            <person name="Schreiber L."/>
            <person name="Marshall I.P."/>
            <person name="Finster K."/>
            <person name="Schramm A."/>
        </authorList>
    </citation>
    <scope>NUCLEOTIDE SEQUENCE [LARGE SCALE GENOMIC DNA]</scope>
    <source>
        <strain evidence="5 6">S3-2</strain>
    </source>
</reference>
<dbReference type="GO" id="GO:0007155">
    <property type="term" value="P:cell adhesion"/>
    <property type="evidence" value="ECO:0007669"/>
    <property type="project" value="InterPro"/>
</dbReference>
<keyword evidence="2" id="KW-0488">Methylation</keyword>
<keyword evidence="4" id="KW-0472">Membrane</keyword>
<dbReference type="InterPro" id="IPR045584">
    <property type="entry name" value="Pilin-like"/>
</dbReference>
<sequence length="154" mass="15700">MRAQSGFTLIELMIVVAIAGILAAVAIPQYSDYTMRAKISNVLAAAAPLKTAVALCVQENGGEAAACSTTTEARPSPIPAFSATREVASAGVENGNITLTLAPDLGTGLAGQTITMRMDAGSSSLTWFNSTTVTNTAAREAILRNNIATAVAAL</sequence>
<feature type="transmembrane region" description="Helical" evidence="4">
    <location>
        <begin position="6"/>
        <end position="27"/>
    </location>
</feature>
<gene>
    <name evidence="5" type="ORF">ASR47_101663</name>
</gene>
<evidence type="ECO:0000256" key="2">
    <source>
        <dbReference type="ARBA" id="ARBA00022481"/>
    </source>
</evidence>
<dbReference type="Pfam" id="PF07963">
    <property type="entry name" value="N_methyl"/>
    <property type="match status" value="1"/>
</dbReference>
<organism evidence="5 6">
    <name type="scientific">Janthinobacterium psychrotolerans</name>
    <dbReference type="NCBI Taxonomy" id="1747903"/>
    <lineage>
        <taxon>Bacteria</taxon>
        <taxon>Pseudomonadati</taxon>
        <taxon>Pseudomonadota</taxon>
        <taxon>Betaproteobacteria</taxon>
        <taxon>Burkholderiales</taxon>
        <taxon>Oxalobacteraceae</taxon>
        <taxon>Janthinobacterium</taxon>
    </lineage>
</organism>
<dbReference type="Gene3D" id="3.30.700.10">
    <property type="entry name" value="Glycoprotein, Type 4 Pilin"/>
    <property type="match status" value="1"/>
</dbReference>
<dbReference type="InterPro" id="IPR001082">
    <property type="entry name" value="Pilin"/>
</dbReference>
<keyword evidence="4" id="KW-0812">Transmembrane</keyword>
<accession>A0A1A7C5W3</accession>
<comment type="similarity">
    <text evidence="1 3">Belongs to the N-Me-Phe pilin family.</text>
</comment>
<dbReference type="GO" id="GO:0043107">
    <property type="term" value="P:type IV pilus-dependent motility"/>
    <property type="evidence" value="ECO:0007669"/>
    <property type="project" value="TreeGrafter"/>
</dbReference>
<dbReference type="GO" id="GO:0044096">
    <property type="term" value="C:type IV pilus"/>
    <property type="evidence" value="ECO:0007669"/>
    <property type="project" value="TreeGrafter"/>
</dbReference>
<evidence type="ECO:0000256" key="1">
    <source>
        <dbReference type="ARBA" id="ARBA00005233"/>
    </source>
</evidence>
<proteinExistence type="inferred from homology"/>
<dbReference type="EMBL" id="LOCQ01000047">
    <property type="protein sequence ID" value="OBV40439.1"/>
    <property type="molecule type" value="Genomic_DNA"/>
</dbReference>
<name>A0A1A7C5W3_9BURK</name>
<dbReference type="PROSITE" id="PS00409">
    <property type="entry name" value="PROKAR_NTER_METHYL"/>
    <property type="match status" value="1"/>
</dbReference>
<evidence type="ECO:0000256" key="4">
    <source>
        <dbReference type="SAM" id="Phobius"/>
    </source>
</evidence>
<evidence type="ECO:0000256" key="3">
    <source>
        <dbReference type="RuleBase" id="RU000389"/>
    </source>
</evidence>
<dbReference type="InterPro" id="IPR012902">
    <property type="entry name" value="N_methyl_site"/>
</dbReference>